<sequence length="227" mass="25552">MGTRHLILVWYKGKWAVAQYGQYDGYPTCQGRDIIDFITNNDFGPRRGDPNSDQAEVTKASASETPPKDNIAALKLALDNNMVKCPDDEQSDAAEPSFSRTISAGVLSSIAYAKNQVSIVREVEFVTDYLFCEWAYVIDLDKNVFEIYSDKESKDEKPGRFDDLKDVKSTPYRPAMLASRTFEQLARMKADRKDKLFCSKIEAMRCGDEEEVEVEEEEGVANNGGID</sequence>
<feature type="region of interest" description="Disordered" evidence="1">
    <location>
        <begin position="43"/>
        <end position="66"/>
    </location>
</feature>
<dbReference type="AlphaFoldDB" id="A0AAN7YJ70"/>
<accession>A0AAN7YJ70</accession>
<evidence type="ECO:0000313" key="3">
    <source>
        <dbReference type="Proteomes" id="UP001309876"/>
    </source>
</evidence>
<reference evidence="2 3" key="1">
    <citation type="submission" date="2023-08" db="EMBL/GenBank/DDBJ databases">
        <title>Black Yeasts Isolated from many extreme environments.</title>
        <authorList>
            <person name="Coleine C."/>
            <person name="Stajich J.E."/>
            <person name="Selbmann L."/>
        </authorList>
    </citation>
    <scope>NUCLEOTIDE SEQUENCE [LARGE SCALE GENOMIC DNA]</scope>
    <source>
        <strain evidence="2 3">CCFEE 5910</strain>
    </source>
</reference>
<feature type="compositionally biased region" description="Polar residues" evidence="1">
    <location>
        <begin position="51"/>
        <end position="64"/>
    </location>
</feature>
<comment type="caution">
    <text evidence="2">The sequence shown here is derived from an EMBL/GenBank/DDBJ whole genome shotgun (WGS) entry which is preliminary data.</text>
</comment>
<protein>
    <submittedName>
        <fullName evidence="2">Uncharacterized protein</fullName>
    </submittedName>
</protein>
<organism evidence="2 3">
    <name type="scientific">Lithohypha guttulata</name>
    <dbReference type="NCBI Taxonomy" id="1690604"/>
    <lineage>
        <taxon>Eukaryota</taxon>
        <taxon>Fungi</taxon>
        <taxon>Dikarya</taxon>
        <taxon>Ascomycota</taxon>
        <taxon>Pezizomycotina</taxon>
        <taxon>Eurotiomycetes</taxon>
        <taxon>Chaetothyriomycetidae</taxon>
        <taxon>Chaetothyriales</taxon>
        <taxon>Trichomeriaceae</taxon>
        <taxon>Lithohypha</taxon>
    </lineage>
</organism>
<evidence type="ECO:0000256" key="1">
    <source>
        <dbReference type="SAM" id="MobiDB-lite"/>
    </source>
</evidence>
<dbReference type="EMBL" id="JAVRRJ010000001">
    <property type="protein sequence ID" value="KAK5090063.1"/>
    <property type="molecule type" value="Genomic_DNA"/>
</dbReference>
<name>A0AAN7YJ70_9EURO</name>
<evidence type="ECO:0000313" key="2">
    <source>
        <dbReference type="EMBL" id="KAK5090063.1"/>
    </source>
</evidence>
<keyword evidence="3" id="KW-1185">Reference proteome</keyword>
<dbReference type="Proteomes" id="UP001309876">
    <property type="component" value="Unassembled WGS sequence"/>
</dbReference>
<gene>
    <name evidence="2" type="ORF">LTR05_000232</name>
</gene>
<proteinExistence type="predicted"/>